<gene>
    <name evidence="2" type="ORF">GLAREA_08024</name>
</gene>
<dbReference type="GeneID" id="19467075"/>
<reference evidence="2 3" key="1">
    <citation type="journal article" date="2013" name="BMC Genomics">
        <title>Genomics-driven discovery of the pneumocandin biosynthetic gene cluster in the fungus Glarea lozoyensis.</title>
        <authorList>
            <person name="Chen L."/>
            <person name="Yue Q."/>
            <person name="Zhang X."/>
            <person name="Xiang M."/>
            <person name="Wang C."/>
            <person name="Li S."/>
            <person name="Che Y."/>
            <person name="Ortiz-Lopez F.J."/>
            <person name="Bills G.F."/>
            <person name="Liu X."/>
            <person name="An Z."/>
        </authorList>
    </citation>
    <scope>NUCLEOTIDE SEQUENCE [LARGE SCALE GENOMIC DNA]</scope>
    <source>
        <strain evidence="3">ATCC 20868 / MF5171</strain>
    </source>
</reference>
<proteinExistence type="predicted"/>
<evidence type="ECO:0000256" key="1">
    <source>
        <dbReference type="SAM" id="MobiDB-lite"/>
    </source>
</evidence>
<evidence type="ECO:0000313" key="3">
    <source>
        <dbReference type="Proteomes" id="UP000016922"/>
    </source>
</evidence>
<sequence length="153" mass="16922">MSTRAVSATYDYPRPVGHDRLKHGDLTPFLKQFDHPETNRYSSSQSHGNYDTAGKSGSHSGLFAEQSQGVYGGYQKSDNRAGYINNYGRYESAGYRKHPSPDAHSSGTYQNKSNSKIPTMNNGSYGIYRAEDVKPGTSKTRPSSYYKSTSASR</sequence>
<dbReference type="EMBL" id="KE145373">
    <property type="protein sequence ID" value="EPE24174.1"/>
    <property type="molecule type" value="Genomic_DNA"/>
</dbReference>
<name>S3CFY7_GLAL2</name>
<feature type="compositionally biased region" description="Polar residues" evidence="1">
    <location>
        <begin position="103"/>
        <end position="124"/>
    </location>
</feature>
<feature type="region of interest" description="Disordered" evidence="1">
    <location>
        <begin position="91"/>
        <end position="153"/>
    </location>
</feature>
<feature type="compositionally biased region" description="Polar residues" evidence="1">
    <location>
        <begin position="137"/>
        <end position="153"/>
    </location>
</feature>
<evidence type="ECO:0000313" key="2">
    <source>
        <dbReference type="EMBL" id="EPE24174.1"/>
    </source>
</evidence>
<feature type="region of interest" description="Disordered" evidence="1">
    <location>
        <begin position="1"/>
        <end position="62"/>
    </location>
</feature>
<feature type="compositionally biased region" description="Polar residues" evidence="1">
    <location>
        <begin position="39"/>
        <end position="62"/>
    </location>
</feature>
<dbReference type="Proteomes" id="UP000016922">
    <property type="component" value="Unassembled WGS sequence"/>
</dbReference>
<dbReference type="HOGENOM" id="CLU_1713454_0_0_1"/>
<protein>
    <submittedName>
        <fullName evidence="2">Uncharacterized protein</fullName>
    </submittedName>
</protein>
<dbReference type="RefSeq" id="XP_008088262.1">
    <property type="nucleotide sequence ID" value="XM_008090071.1"/>
</dbReference>
<accession>S3CFY7</accession>
<dbReference type="AlphaFoldDB" id="S3CFY7"/>
<dbReference type="KEGG" id="glz:GLAREA_08024"/>
<organism evidence="2 3">
    <name type="scientific">Glarea lozoyensis (strain ATCC 20868 / MF5171)</name>
    <dbReference type="NCBI Taxonomy" id="1116229"/>
    <lineage>
        <taxon>Eukaryota</taxon>
        <taxon>Fungi</taxon>
        <taxon>Dikarya</taxon>
        <taxon>Ascomycota</taxon>
        <taxon>Pezizomycotina</taxon>
        <taxon>Leotiomycetes</taxon>
        <taxon>Helotiales</taxon>
        <taxon>Helotiaceae</taxon>
        <taxon>Glarea</taxon>
    </lineage>
</organism>
<feature type="compositionally biased region" description="Basic and acidic residues" evidence="1">
    <location>
        <begin position="16"/>
        <end position="25"/>
    </location>
</feature>
<keyword evidence="3" id="KW-1185">Reference proteome</keyword>